<evidence type="ECO:0000259" key="2">
    <source>
        <dbReference type="Pfam" id="PF21167"/>
    </source>
</evidence>
<evidence type="ECO:0000259" key="3">
    <source>
        <dbReference type="Pfam" id="PF22778"/>
    </source>
</evidence>
<dbReference type="InterPro" id="IPR055161">
    <property type="entry name" value="NapH1-like_2nd"/>
</dbReference>
<feature type="signal peptide" evidence="1">
    <location>
        <begin position="1"/>
        <end position="28"/>
    </location>
</feature>
<dbReference type="CDD" id="cd03398">
    <property type="entry name" value="PAP2_haloperoxidase"/>
    <property type="match status" value="1"/>
</dbReference>
<name>A0ABV4NUE0_9GAMM</name>
<sequence>MLTNIICKKVVKGILGILFISVSWQAKALTCPQLANVPLPPKCSSVDLGTCNAAVQNIIPLAACAIFEVSPAANDATLVLRFTTLITNSWYDATAPYHPTAKGVYSDIGRMPPSTDNGELNIALSYASHKVLSGLFPHLISEWDDMLIELGLDPDNISEDTTTPIGIGNYAGRKVLEGRANDGMNQLGNEGDQLYHRLPYADYTNFKPANTAYKLRFPSKWQPAVLMDRPGVYRVQQFVTPQIALTTPYSYESPEEFTSPVPLKSKIWNFPSYVAQVNDVLNTSANLTDEQKMKAELFDMKIFSLGFAAVFASESQGLSLMDFIHYDFLTNMAAFDTAITIWKEKRRHNSVRPFSAVRYIYKDAPVTAWGGVGKGTVSDLPASQWTSYLPVADHPEYPSASASFCAAHAETSRLFLPQGDILGYTVPALTGSSQIEPGITPQTDLYLNFPTWSSFEEDCGNSRVWAGVHFEPSVPAGQAIGHQIAHRAYQFYLSKVAGQ</sequence>
<dbReference type="EMBL" id="JBGMEL010000031">
    <property type="protein sequence ID" value="MFA0792574.1"/>
    <property type="molecule type" value="Genomic_DNA"/>
</dbReference>
<dbReference type="InterPro" id="IPR052559">
    <property type="entry name" value="V-haloperoxidase"/>
</dbReference>
<organism evidence="4 5">
    <name type="scientific">Microbulbifer echini</name>
    <dbReference type="NCBI Taxonomy" id="1529067"/>
    <lineage>
        <taxon>Bacteria</taxon>
        <taxon>Pseudomonadati</taxon>
        <taxon>Pseudomonadota</taxon>
        <taxon>Gammaproteobacteria</taxon>
        <taxon>Cellvibrionales</taxon>
        <taxon>Microbulbiferaceae</taxon>
        <taxon>Microbulbifer</taxon>
    </lineage>
</organism>
<proteinExistence type="predicted"/>
<dbReference type="RefSeq" id="WP_371844959.1">
    <property type="nucleotide sequence ID" value="NZ_JBGMEL010000031.1"/>
</dbReference>
<keyword evidence="1" id="KW-0732">Signal</keyword>
<dbReference type="InterPro" id="IPR036938">
    <property type="entry name" value="PAP2/HPO_sf"/>
</dbReference>
<dbReference type="Pfam" id="PF22778">
    <property type="entry name" value="VCPO_2nd"/>
    <property type="match status" value="1"/>
</dbReference>
<evidence type="ECO:0000313" key="4">
    <source>
        <dbReference type="EMBL" id="MFA0792574.1"/>
    </source>
</evidence>
<dbReference type="PANTHER" id="PTHR34599:SF2">
    <property type="entry name" value="TRAF-TYPE DOMAIN-CONTAINING PROTEIN"/>
    <property type="match status" value="1"/>
</dbReference>
<dbReference type="InterPro" id="IPR049283">
    <property type="entry name" value="DUF6851"/>
</dbReference>
<feature type="domain" description="Vanadium-dependent haloperoxidase NapH1-like second helical-bundle" evidence="3">
    <location>
        <begin position="331"/>
        <end position="498"/>
    </location>
</feature>
<accession>A0ABV4NUE0</accession>
<reference evidence="4 5" key="1">
    <citation type="submission" date="2024-08" db="EMBL/GenBank/DDBJ databases">
        <authorList>
            <person name="Ishaq N."/>
        </authorList>
    </citation>
    <scope>NUCLEOTIDE SEQUENCE [LARGE SCALE GENOMIC DNA]</scope>
    <source>
        <strain evidence="4 5">JCM 30400</strain>
    </source>
</reference>
<dbReference type="GO" id="GO:0004601">
    <property type="term" value="F:peroxidase activity"/>
    <property type="evidence" value="ECO:0007669"/>
    <property type="project" value="UniProtKB-KW"/>
</dbReference>
<dbReference type="Proteomes" id="UP001569414">
    <property type="component" value="Unassembled WGS sequence"/>
</dbReference>
<dbReference type="Gene3D" id="1.10.606.10">
    <property type="entry name" value="Vanadium-containing Chloroperoxidase, domain 2"/>
    <property type="match status" value="1"/>
</dbReference>
<keyword evidence="4" id="KW-0575">Peroxidase</keyword>
<protein>
    <submittedName>
        <fullName evidence="4">Vanadium-dependent haloperoxidase</fullName>
        <ecNumber evidence="4">1.11.1.-</ecNumber>
    </submittedName>
</protein>
<dbReference type="PANTHER" id="PTHR34599">
    <property type="entry name" value="PEROXIDASE-RELATED"/>
    <property type="match status" value="1"/>
</dbReference>
<feature type="domain" description="DUF6851" evidence="2">
    <location>
        <begin position="85"/>
        <end position="223"/>
    </location>
</feature>
<dbReference type="InterPro" id="IPR016119">
    <property type="entry name" value="Br/Cl_peroxidase_C"/>
</dbReference>
<keyword evidence="5" id="KW-1185">Reference proteome</keyword>
<dbReference type="SUPFAM" id="SSF48317">
    <property type="entry name" value="Acid phosphatase/Vanadium-dependent haloperoxidase"/>
    <property type="match status" value="1"/>
</dbReference>
<keyword evidence="4" id="KW-0560">Oxidoreductase</keyword>
<evidence type="ECO:0000313" key="5">
    <source>
        <dbReference type="Proteomes" id="UP001569414"/>
    </source>
</evidence>
<gene>
    <name evidence="4" type="ORF">ACCI51_18715</name>
</gene>
<dbReference type="EC" id="1.11.1.-" evidence="4"/>
<dbReference type="Pfam" id="PF21167">
    <property type="entry name" value="DUF6851"/>
    <property type="match status" value="1"/>
</dbReference>
<feature type="chain" id="PRO_5045729389" evidence="1">
    <location>
        <begin position="29"/>
        <end position="499"/>
    </location>
</feature>
<comment type="caution">
    <text evidence="4">The sequence shown here is derived from an EMBL/GenBank/DDBJ whole genome shotgun (WGS) entry which is preliminary data.</text>
</comment>
<evidence type="ECO:0000256" key="1">
    <source>
        <dbReference type="SAM" id="SignalP"/>
    </source>
</evidence>